<dbReference type="Proteomes" id="UP000008457">
    <property type="component" value="Chromosome"/>
</dbReference>
<dbReference type="RefSeq" id="WP_013780628.1">
    <property type="nucleotide sequence ID" value="NC_015520.1"/>
</dbReference>
<reference evidence="1 2" key="2">
    <citation type="journal article" date="2011" name="Stand. Genomic Sci.">
        <title>Complete genome sequence of Mahella australiensis type strain (50-1 BON).</title>
        <authorList>
            <person name="Sikorski J."/>
            <person name="Teshima H."/>
            <person name="Nolan M."/>
            <person name="Lucas S."/>
            <person name="Hammon N."/>
            <person name="Deshpande S."/>
            <person name="Cheng J.F."/>
            <person name="Pitluck S."/>
            <person name="Liolios K."/>
            <person name="Pagani I."/>
            <person name="Ivanova N."/>
            <person name="Huntemann M."/>
            <person name="Mavromatis K."/>
            <person name="Ovchinikova G."/>
            <person name="Pati A."/>
            <person name="Tapia R."/>
            <person name="Han C."/>
            <person name="Goodwin L."/>
            <person name="Chen A."/>
            <person name="Palaniappan K."/>
            <person name="Land M."/>
            <person name="Hauser L."/>
            <person name="Ngatchou-Djao O.D."/>
            <person name="Rohde M."/>
            <person name="Pukall R."/>
            <person name="Spring S."/>
            <person name="Abt B."/>
            <person name="Goker M."/>
            <person name="Detter J.C."/>
            <person name="Woyke T."/>
            <person name="Bristow J."/>
            <person name="Markowitz V."/>
            <person name="Hugenholtz P."/>
            <person name="Eisen J.A."/>
            <person name="Kyrpides N.C."/>
            <person name="Klenk H.P."/>
            <person name="Lapidus A."/>
        </authorList>
    </citation>
    <scope>NUCLEOTIDE SEQUENCE [LARGE SCALE GENOMIC DNA]</scope>
    <source>
        <strain evidence="2">DSM 15567 / CIP 107919 / 50-1 BON</strain>
    </source>
</reference>
<proteinExistence type="predicted"/>
<dbReference type="OrthoDB" id="1690557at2"/>
<name>F4A2L8_MAHA5</name>
<keyword evidence="2" id="KW-1185">Reference proteome</keyword>
<dbReference type="AlphaFoldDB" id="F4A2L8"/>
<sequence>MDDVMALLERLEDELESGNNLPFTSKTMINREQCLELIKEIRIRLPDDFKQAQVVVAEKNSIIADAQRQAEAILQDAESQFKLMVDQHEITKKAYEQAREIISNAQKNAREIRLGANDYADEVLGRLDAYVSRLLDDIRKDRAELKKGHHQS</sequence>
<evidence type="ECO:0000313" key="1">
    <source>
        <dbReference type="EMBL" id="AEE96198.1"/>
    </source>
</evidence>
<reference evidence="2" key="1">
    <citation type="submission" date="2010-11" db="EMBL/GenBank/DDBJ databases">
        <title>The complete genome of Mahella australiensis DSM 15567.</title>
        <authorList>
            <consortium name="US DOE Joint Genome Institute (JGI-PGF)"/>
            <person name="Lucas S."/>
            <person name="Copeland A."/>
            <person name="Lapidus A."/>
            <person name="Bruce D."/>
            <person name="Goodwin L."/>
            <person name="Pitluck S."/>
            <person name="Kyrpides N."/>
            <person name="Mavromatis K."/>
            <person name="Pagani I."/>
            <person name="Ivanova N."/>
            <person name="Teshima H."/>
            <person name="Brettin T."/>
            <person name="Detter J.C."/>
            <person name="Han C."/>
            <person name="Tapia R."/>
            <person name="Land M."/>
            <person name="Hauser L."/>
            <person name="Markowitz V."/>
            <person name="Cheng J.-F."/>
            <person name="Hugenholtz P."/>
            <person name="Woyke T."/>
            <person name="Wu D."/>
            <person name="Spring S."/>
            <person name="Pukall R."/>
            <person name="Steenblock K."/>
            <person name="Schneider S."/>
            <person name="Klenk H.-P."/>
            <person name="Eisen J.A."/>
        </authorList>
    </citation>
    <scope>NUCLEOTIDE SEQUENCE [LARGE SCALE GENOMIC DNA]</scope>
    <source>
        <strain evidence="2">DSM 15567 / CIP 107919 / 50-1 BON</strain>
    </source>
</reference>
<accession>F4A2L8</accession>
<protein>
    <submittedName>
        <fullName evidence="1">H+-ATPase subunit H</fullName>
    </submittedName>
</protein>
<dbReference type="STRING" id="697281.Mahau_1000"/>
<dbReference type="HOGENOM" id="CLU_078484_3_2_9"/>
<gene>
    <name evidence="1" type="ordered locus">Mahau_1000</name>
</gene>
<dbReference type="KEGG" id="mas:Mahau_1000"/>
<dbReference type="eggNOG" id="COG0711">
    <property type="taxonomic scope" value="Bacteria"/>
</dbReference>
<evidence type="ECO:0000313" key="2">
    <source>
        <dbReference type="Proteomes" id="UP000008457"/>
    </source>
</evidence>
<organism evidence="1 2">
    <name type="scientific">Mahella australiensis (strain DSM 15567 / CIP 107919 / 50-1 BON)</name>
    <dbReference type="NCBI Taxonomy" id="697281"/>
    <lineage>
        <taxon>Bacteria</taxon>
        <taxon>Bacillati</taxon>
        <taxon>Bacillota</taxon>
        <taxon>Clostridia</taxon>
        <taxon>Thermoanaerobacterales</taxon>
        <taxon>Thermoanaerobacterales Family IV. Incertae Sedis</taxon>
        <taxon>Mahella</taxon>
    </lineage>
</organism>
<dbReference type="EMBL" id="CP002360">
    <property type="protein sequence ID" value="AEE96198.1"/>
    <property type="molecule type" value="Genomic_DNA"/>
</dbReference>